<proteinExistence type="inferred from homology"/>
<dbReference type="AlphaFoldDB" id="A0A0F8YL94"/>
<gene>
    <name evidence="4" type="ORF">LCGC14_3079860</name>
</gene>
<accession>A0A0F8YL94</accession>
<feature type="domain" description="Glycoside hydrolase family 57 N-terminal" evidence="3">
    <location>
        <begin position="8"/>
        <end position="266"/>
    </location>
</feature>
<dbReference type="InterPro" id="IPR040042">
    <property type="entry name" value="Branching_enz_MT3115-like"/>
</dbReference>
<evidence type="ECO:0000313" key="4">
    <source>
        <dbReference type="EMBL" id="KKK54914.1"/>
    </source>
</evidence>
<dbReference type="GO" id="GO:0005576">
    <property type="term" value="C:extracellular region"/>
    <property type="evidence" value="ECO:0007669"/>
    <property type="project" value="TreeGrafter"/>
</dbReference>
<protein>
    <recommendedName>
        <fullName evidence="3">Glycoside hydrolase family 57 N-terminal domain-containing protein</fullName>
    </recommendedName>
</protein>
<dbReference type="InterPro" id="IPR011330">
    <property type="entry name" value="Glyco_hydro/deAcase_b/a-brl"/>
</dbReference>
<evidence type="ECO:0000256" key="2">
    <source>
        <dbReference type="ARBA" id="ARBA00023277"/>
    </source>
</evidence>
<comment type="caution">
    <text evidence="4">The sequence shown here is derived from an EMBL/GenBank/DDBJ whole genome shotgun (WGS) entry which is preliminary data.</text>
</comment>
<evidence type="ECO:0000256" key="1">
    <source>
        <dbReference type="ARBA" id="ARBA00006821"/>
    </source>
</evidence>
<organism evidence="4">
    <name type="scientific">marine sediment metagenome</name>
    <dbReference type="NCBI Taxonomy" id="412755"/>
    <lineage>
        <taxon>unclassified sequences</taxon>
        <taxon>metagenomes</taxon>
        <taxon>ecological metagenomes</taxon>
    </lineage>
</organism>
<reference evidence="4" key="1">
    <citation type="journal article" date="2015" name="Nature">
        <title>Complex archaea that bridge the gap between prokaryotes and eukaryotes.</title>
        <authorList>
            <person name="Spang A."/>
            <person name="Saw J.H."/>
            <person name="Jorgensen S.L."/>
            <person name="Zaremba-Niedzwiedzka K."/>
            <person name="Martijn J."/>
            <person name="Lind A.E."/>
            <person name="van Eijk R."/>
            <person name="Schleper C."/>
            <person name="Guy L."/>
            <person name="Ettema T.J."/>
        </authorList>
    </citation>
    <scope>NUCLEOTIDE SEQUENCE</scope>
</reference>
<dbReference type="GO" id="GO:0030979">
    <property type="term" value="P:alpha-glucan biosynthetic process"/>
    <property type="evidence" value="ECO:0007669"/>
    <property type="project" value="InterPro"/>
</dbReference>
<comment type="similarity">
    <text evidence="1">Belongs to the glycosyl hydrolase 57 family.</text>
</comment>
<dbReference type="GO" id="GO:0003844">
    <property type="term" value="F:1,4-alpha-glucan branching enzyme activity"/>
    <property type="evidence" value="ECO:0007669"/>
    <property type="project" value="InterPro"/>
</dbReference>
<dbReference type="Pfam" id="PF03065">
    <property type="entry name" value="Glyco_hydro_57"/>
    <property type="match status" value="1"/>
</dbReference>
<sequence>MPNHIRFALVIHNHQPIGNFDDVFERAYEDSYRPFLDLLSQYESLKIALHTSGSLMEWLDRHHPDYVDRLAQLVAAGRIEIMGGAYYEPILAMIPSRDRIGQIRRYTHWLEDRLGATIRGMWIPERVWEQSFTRDVAAAGIEYTILDDFHFKNAGLTEEQLTGRFLTEDEGEVLSVFPGSERLRYVIPFGAPEQTIEYLAGIAERNPNAVVVFGDDGEKFGTWPETKQHVYDNGWLRRFFDVLVENQDWIQVTTPAEAIDNVPPEGK</sequence>
<feature type="non-terminal residue" evidence="4">
    <location>
        <position position="267"/>
    </location>
</feature>
<evidence type="ECO:0000259" key="3">
    <source>
        <dbReference type="Pfam" id="PF03065"/>
    </source>
</evidence>
<dbReference type="CDD" id="cd10793">
    <property type="entry name" value="GH57N_TLGT_like"/>
    <property type="match status" value="1"/>
</dbReference>
<dbReference type="Gene3D" id="3.20.110.20">
    <property type="match status" value="1"/>
</dbReference>
<dbReference type="SUPFAM" id="SSF88713">
    <property type="entry name" value="Glycoside hydrolase/deacetylase"/>
    <property type="match status" value="1"/>
</dbReference>
<name>A0A0F8YL94_9ZZZZ</name>
<dbReference type="PANTHER" id="PTHR41695:SF1">
    <property type="entry name" value="1,4-ALPHA-GLUCAN BRANCHING ENZYME TK1436"/>
    <property type="match status" value="1"/>
</dbReference>
<dbReference type="InterPro" id="IPR004300">
    <property type="entry name" value="Glyco_hydro_57_N"/>
</dbReference>
<dbReference type="PANTHER" id="PTHR41695">
    <property type="entry name" value="1,4-ALPHA-GLUCAN BRANCHING ENZYME RV3031-RELATED"/>
    <property type="match status" value="1"/>
</dbReference>
<dbReference type="EMBL" id="LAZR01065754">
    <property type="protein sequence ID" value="KKK54914.1"/>
    <property type="molecule type" value="Genomic_DNA"/>
</dbReference>
<keyword evidence="2" id="KW-0119">Carbohydrate metabolism</keyword>